<keyword evidence="14" id="KW-0812">Transmembrane</keyword>
<organism evidence="16 17">
    <name type="scientific">Elysia chlorotica</name>
    <name type="common">Eastern emerald elysia</name>
    <name type="synonym">Sea slug</name>
    <dbReference type="NCBI Taxonomy" id="188477"/>
    <lineage>
        <taxon>Eukaryota</taxon>
        <taxon>Metazoa</taxon>
        <taxon>Spiralia</taxon>
        <taxon>Lophotrochozoa</taxon>
        <taxon>Mollusca</taxon>
        <taxon>Gastropoda</taxon>
        <taxon>Heterobranchia</taxon>
        <taxon>Euthyneura</taxon>
        <taxon>Panpulmonata</taxon>
        <taxon>Sacoglossa</taxon>
        <taxon>Placobranchoidea</taxon>
        <taxon>Plakobranchidae</taxon>
        <taxon>Elysia</taxon>
    </lineage>
</organism>
<keyword evidence="5" id="KW-0808">Transferase</keyword>
<keyword evidence="8 12" id="KW-0067">ATP-binding</keyword>
<comment type="similarity">
    <text evidence="13">Belongs to the protein kinase superfamily.</text>
</comment>
<evidence type="ECO:0000256" key="2">
    <source>
        <dbReference type="ARBA" id="ARBA00012513"/>
    </source>
</evidence>
<dbReference type="PROSITE" id="PS00107">
    <property type="entry name" value="PROTEIN_KINASE_ATP"/>
    <property type="match status" value="1"/>
</dbReference>
<keyword evidence="14" id="KW-1133">Transmembrane helix</keyword>
<dbReference type="GO" id="GO:0005737">
    <property type="term" value="C:cytoplasm"/>
    <property type="evidence" value="ECO:0007669"/>
    <property type="project" value="TreeGrafter"/>
</dbReference>
<dbReference type="EMBL" id="RQTK01000804">
    <property type="protein sequence ID" value="RUS74735.1"/>
    <property type="molecule type" value="Genomic_DNA"/>
</dbReference>
<evidence type="ECO:0000256" key="13">
    <source>
        <dbReference type="RuleBase" id="RU000304"/>
    </source>
</evidence>
<comment type="caution">
    <text evidence="16">The sequence shown here is derived from an EMBL/GenBank/DDBJ whole genome shotgun (WGS) entry which is preliminary data.</text>
</comment>
<evidence type="ECO:0000313" key="16">
    <source>
        <dbReference type="EMBL" id="RUS74735.1"/>
    </source>
</evidence>
<protein>
    <recommendedName>
        <fullName evidence="3">Serine/threonine-protein kinase 1</fullName>
        <ecNumber evidence="2">2.7.11.1</ecNumber>
    </recommendedName>
</protein>
<name>A0A433SZJ4_ELYCH</name>
<dbReference type="PANTHER" id="PTHR22984:SF25">
    <property type="entry name" value="PROTEIN KINASE DOMAIN-CONTAINING PROTEIN"/>
    <property type="match status" value="1"/>
</dbReference>
<feature type="non-terminal residue" evidence="16">
    <location>
        <position position="218"/>
    </location>
</feature>
<dbReference type="FunFam" id="1.10.510.10:FF:000571">
    <property type="entry name" value="Maternal embryonic leucine zipper kinase"/>
    <property type="match status" value="1"/>
</dbReference>
<keyword evidence="9" id="KW-1035">Host cytoplasm</keyword>
<proteinExistence type="inferred from homology"/>
<evidence type="ECO:0000256" key="1">
    <source>
        <dbReference type="ARBA" id="ARBA00004192"/>
    </source>
</evidence>
<dbReference type="InterPro" id="IPR000719">
    <property type="entry name" value="Prot_kinase_dom"/>
</dbReference>
<evidence type="ECO:0000259" key="15">
    <source>
        <dbReference type="PROSITE" id="PS50011"/>
    </source>
</evidence>
<dbReference type="PROSITE" id="PS00108">
    <property type="entry name" value="PROTEIN_KINASE_ST"/>
    <property type="match status" value="1"/>
</dbReference>
<sequence length="218" mass="25480">KNQFVHKYEILNGLGSGGFGIVYTAYRKFDGKPVAIKQIYKKKVKDWVYSAIDGIHVPMEYHLLKISQHIQGVMKLYEAYDYSNDIFLLVTEKYENCQDLFDYISTRSYLEEPVAKRIFHKVVSIVTELERSNVLHRDIKDENIVINTVTNEIMLIDFGYGCLIEDKNQCFDYFVGTMVYKPPEWIKYKRYIGSHATVWTLGILLYTLINGDIPFNTD</sequence>
<keyword evidence="4 13" id="KW-0723">Serine/threonine-protein kinase</keyword>
<evidence type="ECO:0000256" key="11">
    <source>
        <dbReference type="ARBA" id="ARBA00048679"/>
    </source>
</evidence>
<dbReference type="Gene3D" id="1.10.510.10">
    <property type="entry name" value="Transferase(Phosphotransferase) domain 1"/>
    <property type="match status" value="1"/>
</dbReference>
<feature type="transmembrane region" description="Helical" evidence="14">
    <location>
        <begin position="191"/>
        <end position="209"/>
    </location>
</feature>
<dbReference type="GO" id="GO:0005524">
    <property type="term" value="F:ATP binding"/>
    <property type="evidence" value="ECO:0007669"/>
    <property type="project" value="UniProtKB-UniRule"/>
</dbReference>
<keyword evidence="14" id="KW-0472">Membrane</keyword>
<dbReference type="InterPro" id="IPR008271">
    <property type="entry name" value="Ser/Thr_kinase_AS"/>
</dbReference>
<dbReference type="InterPro" id="IPR017441">
    <property type="entry name" value="Protein_kinase_ATP_BS"/>
</dbReference>
<evidence type="ECO:0000256" key="6">
    <source>
        <dbReference type="ARBA" id="ARBA00022741"/>
    </source>
</evidence>
<evidence type="ECO:0000313" key="17">
    <source>
        <dbReference type="Proteomes" id="UP000271974"/>
    </source>
</evidence>
<evidence type="ECO:0000256" key="8">
    <source>
        <dbReference type="ARBA" id="ARBA00022840"/>
    </source>
</evidence>
<feature type="domain" description="Protein kinase" evidence="15">
    <location>
        <begin position="8"/>
        <end position="218"/>
    </location>
</feature>
<reference evidence="16 17" key="1">
    <citation type="submission" date="2019-01" db="EMBL/GenBank/DDBJ databases">
        <title>A draft genome assembly of the solar-powered sea slug Elysia chlorotica.</title>
        <authorList>
            <person name="Cai H."/>
            <person name="Li Q."/>
            <person name="Fang X."/>
            <person name="Li J."/>
            <person name="Curtis N.E."/>
            <person name="Altenburger A."/>
            <person name="Shibata T."/>
            <person name="Feng M."/>
            <person name="Maeda T."/>
            <person name="Schwartz J.A."/>
            <person name="Shigenobu S."/>
            <person name="Lundholm N."/>
            <person name="Nishiyama T."/>
            <person name="Yang H."/>
            <person name="Hasebe M."/>
            <person name="Li S."/>
            <person name="Pierce S.K."/>
            <person name="Wang J."/>
        </authorList>
    </citation>
    <scope>NUCLEOTIDE SEQUENCE [LARGE SCALE GENOMIC DNA]</scope>
    <source>
        <strain evidence="16">EC2010</strain>
        <tissue evidence="16">Whole organism of an adult</tissue>
    </source>
</reference>
<evidence type="ECO:0000256" key="4">
    <source>
        <dbReference type="ARBA" id="ARBA00022527"/>
    </source>
</evidence>
<dbReference type="Pfam" id="PF00069">
    <property type="entry name" value="Pkinase"/>
    <property type="match status" value="1"/>
</dbReference>
<gene>
    <name evidence="16" type="ORF">EGW08_017509</name>
</gene>
<feature type="binding site" evidence="12">
    <location>
        <position position="37"/>
    </location>
    <ligand>
        <name>ATP</name>
        <dbReference type="ChEBI" id="CHEBI:30616"/>
    </ligand>
</feature>
<dbReference type="SUPFAM" id="SSF56112">
    <property type="entry name" value="Protein kinase-like (PK-like)"/>
    <property type="match status" value="1"/>
</dbReference>
<dbReference type="Gene3D" id="3.30.200.20">
    <property type="entry name" value="Phosphorylase Kinase, domain 1"/>
    <property type="match status" value="1"/>
</dbReference>
<dbReference type="PANTHER" id="PTHR22984">
    <property type="entry name" value="SERINE/THREONINE-PROTEIN KINASE PIM"/>
    <property type="match status" value="1"/>
</dbReference>
<feature type="non-terminal residue" evidence="16">
    <location>
        <position position="1"/>
    </location>
</feature>
<dbReference type="GO" id="GO:0030430">
    <property type="term" value="C:host cell cytoplasm"/>
    <property type="evidence" value="ECO:0007669"/>
    <property type="project" value="UniProtKB-SubCell"/>
</dbReference>
<keyword evidence="17" id="KW-1185">Reference proteome</keyword>
<dbReference type="STRING" id="188477.A0A433SZJ4"/>
<comment type="subcellular location">
    <subcellularLocation>
        <location evidence="1">Host cytoplasm</location>
    </subcellularLocation>
</comment>
<comment type="catalytic activity">
    <reaction evidence="10">
        <text>L-threonyl-[protein] + ATP = O-phospho-L-threonyl-[protein] + ADP + H(+)</text>
        <dbReference type="Rhea" id="RHEA:46608"/>
        <dbReference type="Rhea" id="RHEA-COMP:11060"/>
        <dbReference type="Rhea" id="RHEA-COMP:11605"/>
        <dbReference type="ChEBI" id="CHEBI:15378"/>
        <dbReference type="ChEBI" id="CHEBI:30013"/>
        <dbReference type="ChEBI" id="CHEBI:30616"/>
        <dbReference type="ChEBI" id="CHEBI:61977"/>
        <dbReference type="ChEBI" id="CHEBI:456216"/>
        <dbReference type="EC" id="2.7.11.1"/>
    </reaction>
</comment>
<evidence type="ECO:0000256" key="5">
    <source>
        <dbReference type="ARBA" id="ARBA00022679"/>
    </source>
</evidence>
<keyword evidence="6 12" id="KW-0547">Nucleotide-binding</keyword>
<keyword evidence="7" id="KW-0418">Kinase</keyword>
<comment type="catalytic activity">
    <reaction evidence="11">
        <text>L-seryl-[protein] + ATP = O-phospho-L-seryl-[protein] + ADP + H(+)</text>
        <dbReference type="Rhea" id="RHEA:17989"/>
        <dbReference type="Rhea" id="RHEA-COMP:9863"/>
        <dbReference type="Rhea" id="RHEA-COMP:11604"/>
        <dbReference type="ChEBI" id="CHEBI:15378"/>
        <dbReference type="ChEBI" id="CHEBI:29999"/>
        <dbReference type="ChEBI" id="CHEBI:30616"/>
        <dbReference type="ChEBI" id="CHEBI:83421"/>
        <dbReference type="ChEBI" id="CHEBI:456216"/>
        <dbReference type="EC" id="2.7.11.1"/>
    </reaction>
</comment>
<dbReference type="SMART" id="SM00220">
    <property type="entry name" value="S_TKc"/>
    <property type="match status" value="1"/>
</dbReference>
<dbReference type="Proteomes" id="UP000271974">
    <property type="component" value="Unassembled WGS sequence"/>
</dbReference>
<dbReference type="AlphaFoldDB" id="A0A433SZJ4"/>
<evidence type="ECO:0000256" key="14">
    <source>
        <dbReference type="SAM" id="Phobius"/>
    </source>
</evidence>
<dbReference type="OrthoDB" id="193931at2759"/>
<evidence type="ECO:0000256" key="9">
    <source>
        <dbReference type="ARBA" id="ARBA00023200"/>
    </source>
</evidence>
<dbReference type="PROSITE" id="PS50011">
    <property type="entry name" value="PROTEIN_KINASE_DOM"/>
    <property type="match status" value="1"/>
</dbReference>
<accession>A0A433SZJ4</accession>
<evidence type="ECO:0000256" key="3">
    <source>
        <dbReference type="ARBA" id="ARBA00016885"/>
    </source>
</evidence>
<dbReference type="InterPro" id="IPR051138">
    <property type="entry name" value="PIM_Ser/Thr_kinase"/>
</dbReference>
<evidence type="ECO:0000256" key="10">
    <source>
        <dbReference type="ARBA" id="ARBA00047899"/>
    </source>
</evidence>
<dbReference type="GO" id="GO:0004674">
    <property type="term" value="F:protein serine/threonine kinase activity"/>
    <property type="evidence" value="ECO:0007669"/>
    <property type="project" value="UniProtKB-KW"/>
</dbReference>
<dbReference type="EC" id="2.7.11.1" evidence="2"/>
<evidence type="ECO:0000256" key="12">
    <source>
        <dbReference type="PROSITE-ProRule" id="PRU10141"/>
    </source>
</evidence>
<evidence type="ECO:0000256" key="7">
    <source>
        <dbReference type="ARBA" id="ARBA00022777"/>
    </source>
</evidence>
<dbReference type="InterPro" id="IPR011009">
    <property type="entry name" value="Kinase-like_dom_sf"/>
</dbReference>